<keyword evidence="3" id="KW-1003">Cell membrane</keyword>
<feature type="transmembrane region" description="Helical" evidence="7">
    <location>
        <begin position="578"/>
        <end position="598"/>
    </location>
</feature>
<evidence type="ECO:0000259" key="8">
    <source>
        <dbReference type="PROSITE" id="PS50156"/>
    </source>
</evidence>
<feature type="transmembrane region" description="Helical" evidence="7">
    <location>
        <begin position="619"/>
        <end position="641"/>
    </location>
</feature>
<gene>
    <name evidence="9" type="ORF">ACFFUA_20490</name>
</gene>
<feature type="transmembrane region" description="Helical" evidence="7">
    <location>
        <begin position="230"/>
        <end position="252"/>
    </location>
</feature>
<organism evidence="9 10">
    <name type="scientific">Streptomyces heliomycini</name>
    <dbReference type="NCBI Taxonomy" id="284032"/>
    <lineage>
        <taxon>Bacteria</taxon>
        <taxon>Bacillati</taxon>
        <taxon>Actinomycetota</taxon>
        <taxon>Actinomycetes</taxon>
        <taxon>Kitasatosporales</taxon>
        <taxon>Streptomycetaceae</taxon>
        <taxon>Streptomyces</taxon>
    </lineage>
</organism>
<feature type="transmembrane region" description="Helical" evidence="7">
    <location>
        <begin position="166"/>
        <end position="190"/>
    </location>
</feature>
<keyword evidence="4 7" id="KW-0812">Transmembrane</keyword>
<proteinExistence type="inferred from homology"/>
<comment type="subcellular location">
    <subcellularLocation>
        <location evidence="1">Cell membrane</location>
        <topology evidence="1">Multi-pass membrane protein</topology>
    </subcellularLocation>
</comment>
<evidence type="ECO:0000256" key="3">
    <source>
        <dbReference type="ARBA" id="ARBA00022475"/>
    </source>
</evidence>
<dbReference type="InterPro" id="IPR050545">
    <property type="entry name" value="Mycobact_MmpL"/>
</dbReference>
<evidence type="ECO:0000256" key="2">
    <source>
        <dbReference type="ARBA" id="ARBA00010157"/>
    </source>
</evidence>
<dbReference type="InterPro" id="IPR000731">
    <property type="entry name" value="SSD"/>
</dbReference>
<keyword evidence="5 7" id="KW-1133">Transmembrane helix</keyword>
<dbReference type="Proteomes" id="UP001589753">
    <property type="component" value="Unassembled WGS sequence"/>
</dbReference>
<comment type="caution">
    <text evidence="9">The sequence shown here is derived from an EMBL/GenBank/DDBJ whole genome shotgun (WGS) entry which is preliminary data.</text>
</comment>
<sequence length="702" mass="72456">MKNAPSRARWLVPLALLIVWLGVGGTLGPYAGKLGEVATNDQASFLPQSAESTRVLDAQKAFDQSETVPAVVVWTTDGGRVTGAQQTAASDAVGALAGRAGVVGRPSPALVSEDREAMQAVVQLEPDLGDALPEVLDEVRRAADGVSGTTARIAGPAASQADLSDAFAGIDGLLLGVALGAVLLILLLVYRSVLLPFLIILGSVFALGLACAVVYALADRDVVRVDGQVQGILSILVIGAATDYALLLSARFREELAERGDRYAAAVTAVRRSFGAITASAATVALALLALLASDLTNNRALGPVGAIGIVCAVLSTLTFLPAVLALLGRAAYWPARPKASDASVEGHGVWRRVAATVDRRPRRVWLLTALVLAVFAAFAPSLSAKGVPLDEIFVNDAPSVAAQKTLGEHFPGGSGNPAVIIADADRGDAVTAAARETRGVASAGAVSASGRPGAGEPLVVDGRVRIDATLEDAADSDAAKATVERLRESVHAVSGADALVGGYTAQQYDTQRTAAHDRTLIVPVVLVIILLILVLLLRSLLVPVLLVATVALNFLATLGVSTLVFEHLLGFSGTDASVPLYGFVFLVALGVDYNIFLMSRVREEALVHGTRRGVLRGLTTTGGVITSAGVVLAATFAALMVIPLAFLVQIAFIVAFGVLLDTLVVRSLLVPALVIDIGPRAWWPGALARDGAGPAPRAERS</sequence>
<protein>
    <submittedName>
        <fullName evidence="9">MMPL family transporter</fullName>
    </submittedName>
</protein>
<dbReference type="PROSITE" id="PS50156">
    <property type="entry name" value="SSD"/>
    <property type="match status" value="1"/>
</dbReference>
<name>A0ABV5LE21_9ACTN</name>
<evidence type="ECO:0000256" key="1">
    <source>
        <dbReference type="ARBA" id="ARBA00004651"/>
    </source>
</evidence>
<dbReference type="RefSeq" id="WP_053636009.1">
    <property type="nucleotide sequence ID" value="NZ_JBHMDI010000056.1"/>
</dbReference>
<keyword evidence="10" id="KW-1185">Reference proteome</keyword>
<keyword evidence="6 7" id="KW-0472">Membrane</keyword>
<dbReference type="Pfam" id="PF03176">
    <property type="entry name" value="MMPL"/>
    <property type="match status" value="2"/>
</dbReference>
<dbReference type="InterPro" id="IPR004869">
    <property type="entry name" value="MMPL_dom"/>
</dbReference>
<feature type="transmembrane region" description="Helical" evidence="7">
    <location>
        <begin position="273"/>
        <end position="293"/>
    </location>
</feature>
<dbReference type="EMBL" id="JBHMDI010000056">
    <property type="protein sequence ID" value="MFB9349800.1"/>
    <property type="molecule type" value="Genomic_DNA"/>
</dbReference>
<evidence type="ECO:0000313" key="9">
    <source>
        <dbReference type="EMBL" id="MFB9349800.1"/>
    </source>
</evidence>
<evidence type="ECO:0000256" key="7">
    <source>
        <dbReference type="SAM" id="Phobius"/>
    </source>
</evidence>
<feature type="transmembrane region" description="Helical" evidence="7">
    <location>
        <begin position="647"/>
        <end position="666"/>
    </location>
</feature>
<evidence type="ECO:0000256" key="5">
    <source>
        <dbReference type="ARBA" id="ARBA00022989"/>
    </source>
</evidence>
<feature type="transmembrane region" description="Helical" evidence="7">
    <location>
        <begin position="305"/>
        <end position="329"/>
    </location>
</feature>
<feature type="transmembrane region" description="Helical" evidence="7">
    <location>
        <begin position="521"/>
        <end position="538"/>
    </location>
</feature>
<feature type="transmembrane region" description="Helical" evidence="7">
    <location>
        <begin position="365"/>
        <end position="383"/>
    </location>
</feature>
<evidence type="ECO:0000256" key="4">
    <source>
        <dbReference type="ARBA" id="ARBA00022692"/>
    </source>
</evidence>
<dbReference type="PANTHER" id="PTHR33406">
    <property type="entry name" value="MEMBRANE PROTEIN MJ1562-RELATED"/>
    <property type="match status" value="1"/>
</dbReference>
<evidence type="ECO:0000313" key="10">
    <source>
        <dbReference type="Proteomes" id="UP001589753"/>
    </source>
</evidence>
<evidence type="ECO:0000256" key="6">
    <source>
        <dbReference type="ARBA" id="ARBA00023136"/>
    </source>
</evidence>
<dbReference type="SUPFAM" id="SSF82866">
    <property type="entry name" value="Multidrug efflux transporter AcrB transmembrane domain"/>
    <property type="match status" value="2"/>
</dbReference>
<accession>A0ABV5LE21</accession>
<dbReference type="PANTHER" id="PTHR33406:SF6">
    <property type="entry name" value="MEMBRANE PROTEIN YDGH-RELATED"/>
    <property type="match status" value="1"/>
</dbReference>
<feature type="domain" description="SSD" evidence="8">
    <location>
        <begin position="518"/>
        <end position="676"/>
    </location>
</feature>
<dbReference type="Gene3D" id="1.20.1640.10">
    <property type="entry name" value="Multidrug efflux transporter AcrB transmembrane domain"/>
    <property type="match status" value="2"/>
</dbReference>
<feature type="transmembrane region" description="Helical" evidence="7">
    <location>
        <begin position="197"/>
        <end position="218"/>
    </location>
</feature>
<feature type="transmembrane region" description="Helical" evidence="7">
    <location>
        <begin position="545"/>
        <end position="566"/>
    </location>
</feature>
<reference evidence="9 10" key="1">
    <citation type="submission" date="2024-09" db="EMBL/GenBank/DDBJ databases">
        <authorList>
            <person name="Sun Q."/>
            <person name="Mori K."/>
        </authorList>
    </citation>
    <scope>NUCLEOTIDE SEQUENCE [LARGE SCALE GENOMIC DNA]</scope>
    <source>
        <strain evidence="9 10">JCM 9767</strain>
    </source>
</reference>
<comment type="similarity">
    <text evidence="2">Belongs to the resistance-nodulation-cell division (RND) (TC 2.A.6) family. MmpL subfamily.</text>
</comment>